<keyword evidence="2 4" id="KW-0479">Metal-binding</keyword>
<dbReference type="Pfam" id="PF00034">
    <property type="entry name" value="Cytochrom_C"/>
    <property type="match status" value="1"/>
</dbReference>
<evidence type="ECO:0000313" key="6">
    <source>
        <dbReference type="EMBL" id="TCV12846.1"/>
    </source>
</evidence>
<dbReference type="PANTHER" id="PTHR35008">
    <property type="entry name" value="BLL4482 PROTEIN-RELATED"/>
    <property type="match status" value="1"/>
</dbReference>
<organism evidence="6 7">
    <name type="scientific">Sphingobacterium alimentarium</name>
    <dbReference type="NCBI Taxonomy" id="797292"/>
    <lineage>
        <taxon>Bacteria</taxon>
        <taxon>Pseudomonadati</taxon>
        <taxon>Bacteroidota</taxon>
        <taxon>Sphingobacteriia</taxon>
        <taxon>Sphingobacteriales</taxon>
        <taxon>Sphingobacteriaceae</taxon>
        <taxon>Sphingobacterium</taxon>
    </lineage>
</organism>
<name>A0A4R3VSP5_9SPHI</name>
<dbReference type="InterPro" id="IPR009056">
    <property type="entry name" value="Cyt_c-like_dom"/>
</dbReference>
<comment type="caution">
    <text evidence="6">The sequence shown here is derived from an EMBL/GenBank/DDBJ whole genome shotgun (WGS) entry which is preliminary data.</text>
</comment>
<dbReference type="GO" id="GO:0046872">
    <property type="term" value="F:metal ion binding"/>
    <property type="evidence" value="ECO:0007669"/>
    <property type="project" value="UniProtKB-KW"/>
</dbReference>
<reference evidence="6 7" key="1">
    <citation type="submission" date="2019-03" db="EMBL/GenBank/DDBJ databases">
        <title>Genomic Encyclopedia of Type Strains, Phase IV (KMG-IV): sequencing the most valuable type-strain genomes for metagenomic binning, comparative biology and taxonomic classification.</title>
        <authorList>
            <person name="Goeker M."/>
        </authorList>
    </citation>
    <scope>NUCLEOTIDE SEQUENCE [LARGE SCALE GENOMIC DNA]</scope>
    <source>
        <strain evidence="6 7">DSM 22362</strain>
    </source>
</reference>
<evidence type="ECO:0000259" key="5">
    <source>
        <dbReference type="PROSITE" id="PS51007"/>
    </source>
</evidence>
<feature type="domain" description="Cytochrome c" evidence="5">
    <location>
        <begin position="22"/>
        <end position="111"/>
    </location>
</feature>
<evidence type="ECO:0000256" key="4">
    <source>
        <dbReference type="PROSITE-ProRule" id="PRU00433"/>
    </source>
</evidence>
<accession>A0A4R3VSP5</accession>
<evidence type="ECO:0000313" key="7">
    <source>
        <dbReference type="Proteomes" id="UP000295197"/>
    </source>
</evidence>
<dbReference type="InterPro" id="IPR036909">
    <property type="entry name" value="Cyt_c-like_dom_sf"/>
</dbReference>
<keyword evidence="1 4" id="KW-0349">Heme</keyword>
<dbReference type="GO" id="GO:0020037">
    <property type="term" value="F:heme binding"/>
    <property type="evidence" value="ECO:0007669"/>
    <property type="project" value="InterPro"/>
</dbReference>
<dbReference type="PANTHER" id="PTHR35008:SF8">
    <property type="entry name" value="ALCOHOL DEHYDROGENASE CYTOCHROME C SUBUNIT"/>
    <property type="match status" value="1"/>
</dbReference>
<dbReference type="InterPro" id="IPR051459">
    <property type="entry name" value="Cytochrome_c-type_DH"/>
</dbReference>
<dbReference type="Gene3D" id="1.10.760.10">
    <property type="entry name" value="Cytochrome c-like domain"/>
    <property type="match status" value="1"/>
</dbReference>
<dbReference type="AlphaFoldDB" id="A0A4R3VSP5"/>
<keyword evidence="7" id="KW-1185">Reference proteome</keyword>
<dbReference type="EMBL" id="SMBZ01000022">
    <property type="protein sequence ID" value="TCV12846.1"/>
    <property type="molecule type" value="Genomic_DNA"/>
</dbReference>
<evidence type="ECO:0000256" key="3">
    <source>
        <dbReference type="ARBA" id="ARBA00023004"/>
    </source>
</evidence>
<sequence>MTLLGLSQLASCQGNMDIKTAQYVVNGQKLYKTHCQNCHGAKGEGLGKLYPPLTDHNYLSKNREKLACIIKNGMSGEIEIHGEKYNQIMPANPTLNNVDVAYILTYITTTFGDADSTFTQEEVIKNLADCNK</sequence>
<dbReference type="Proteomes" id="UP000295197">
    <property type="component" value="Unassembled WGS sequence"/>
</dbReference>
<protein>
    <submittedName>
        <fullName evidence="6">Cbb3-type cytochrome c oxidase subunit III</fullName>
    </submittedName>
</protein>
<dbReference type="GO" id="GO:0009055">
    <property type="term" value="F:electron transfer activity"/>
    <property type="evidence" value="ECO:0007669"/>
    <property type="project" value="InterPro"/>
</dbReference>
<gene>
    <name evidence="6" type="ORF">EDC17_102215</name>
</gene>
<dbReference type="SUPFAM" id="SSF46626">
    <property type="entry name" value="Cytochrome c"/>
    <property type="match status" value="1"/>
</dbReference>
<keyword evidence="3 4" id="KW-0408">Iron</keyword>
<dbReference type="PROSITE" id="PS51007">
    <property type="entry name" value="CYTC"/>
    <property type="match status" value="1"/>
</dbReference>
<evidence type="ECO:0000256" key="2">
    <source>
        <dbReference type="ARBA" id="ARBA00022723"/>
    </source>
</evidence>
<proteinExistence type="predicted"/>
<evidence type="ECO:0000256" key="1">
    <source>
        <dbReference type="ARBA" id="ARBA00022617"/>
    </source>
</evidence>